<dbReference type="Proteomes" id="UP000185003">
    <property type="component" value="Unassembled WGS sequence"/>
</dbReference>
<dbReference type="RefSeq" id="WP_074242531.1">
    <property type="nucleotide sequence ID" value="NZ_FSRA01000002.1"/>
</dbReference>
<proteinExistence type="predicted"/>
<feature type="domain" description="DUF4142" evidence="2">
    <location>
        <begin position="51"/>
        <end position="186"/>
    </location>
</feature>
<dbReference type="AlphaFoldDB" id="A0A1N6K8U0"/>
<gene>
    <name evidence="3" type="ORF">SAMN04488055_5286</name>
</gene>
<dbReference type="InterPro" id="IPR012347">
    <property type="entry name" value="Ferritin-like"/>
</dbReference>
<feature type="compositionally biased region" description="Basic and acidic residues" evidence="1">
    <location>
        <begin position="21"/>
        <end position="39"/>
    </location>
</feature>
<keyword evidence="4" id="KW-1185">Reference proteome</keyword>
<sequence>MKKSLSLLLILLLISCNNRTPDSEKKAKEENRERIDSLQRLDQGPVSLSKSDADFLVEAASGGNMEIQLGHMAENKSTSEQVKAFGSMMIKDHEEGGEKLKRLAIAKNVILPDSISTEQQKQRDKLLKELNGDFDRAYMNLMVNDHRKDIREFQKAAKDATDSEVKAFAADQLPMLYKHLDSAEKILKRMGPGSIPVGAPPYE</sequence>
<feature type="region of interest" description="Disordered" evidence="1">
    <location>
        <begin position="21"/>
        <end position="45"/>
    </location>
</feature>
<evidence type="ECO:0000256" key="1">
    <source>
        <dbReference type="SAM" id="MobiDB-lite"/>
    </source>
</evidence>
<evidence type="ECO:0000259" key="2">
    <source>
        <dbReference type="Pfam" id="PF13628"/>
    </source>
</evidence>
<evidence type="ECO:0000313" key="3">
    <source>
        <dbReference type="EMBL" id="SIO52737.1"/>
    </source>
</evidence>
<dbReference type="PROSITE" id="PS51257">
    <property type="entry name" value="PROKAR_LIPOPROTEIN"/>
    <property type="match status" value="1"/>
</dbReference>
<evidence type="ECO:0000313" key="4">
    <source>
        <dbReference type="Proteomes" id="UP000185003"/>
    </source>
</evidence>
<reference evidence="3 4" key="1">
    <citation type="submission" date="2016-11" db="EMBL/GenBank/DDBJ databases">
        <authorList>
            <person name="Jaros S."/>
            <person name="Januszkiewicz K."/>
            <person name="Wedrychowicz H."/>
        </authorList>
    </citation>
    <scope>NUCLEOTIDE SEQUENCE [LARGE SCALE GENOMIC DNA]</scope>
    <source>
        <strain evidence="3 4">DSM 24787</strain>
    </source>
</reference>
<dbReference type="OrthoDB" id="883203at2"/>
<dbReference type="PANTHER" id="PTHR38593:SF1">
    <property type="entry name" value="BLR2558 PROTEIN"/>
    <property type="match status" value="1"/>
</dbReference>
<dbReference type="Gene3D" id="1.20.1260.10">
    <property type="match status" value="1"/>
</dbReference>
<dbReference type="InterPro" id="IPR025419">
    <property type="entry name" value="DUF4142"/>
</dbReference>
<dbReference type="STRING" id="536979.SAMN04488055_5286"/>
<protein>
    <submittedName>
        <fullName evidence="3">Putative membrane protein</fullName>
    </submittedName>
</protein>
<dbReference type="Pfam" id="PF13628">
    <property type="entry name" value="DUF4142"/>
    <property type="match status" value="1"/>
</dbReference>
<dbReference type="PANTHER" id="PTHR38593">
    <property type="entry name" value="BLR2558 PROTEIN"/>
    <property type="match status" value="1"/>
</dbReference>
<accession>A0A1N6K8U0</accession>
<organism evidence="3 4">
    <name type="scientific">Chitinophaga niabensis</name>
    <dbReference type="NCBI Taxonomy" id="536979"/>
    <lineage>
        <taxon>Bacteria</taxon>
        <taxon>Pseudomonadati</taxon>
        <taxon>Bacteroidota</taxon>
        <taxon>Chitinophagia</taxon>
        <taxon>Chitinophagales</taxon>
        <taxon>Chitinophagaceae</taxon>
        <taxon>Chitinophaga</taxon>
    </lineage>
</organism>
<dbReference type="EMBL" id="FSRA01000002">
    <property type="protein sequence ID" value="SIO52737.1"/>
    <property type="molecule type" value="Genomic_DNA"/>
</dbReference>
<name>A0A1N6K8U0_9BACT</name>